<name>A0A9D9GSK7_9GAMM</name>
<reference evidence="2" key="2">
    <citation type="journal article" date="2021" name="PeerJ">
        <title>Extensive microbial diversity within the chicken gut microbiome revealed by metagenomics and culture.</title>
        <authorList>
            <person name="Gilroy R."/>
            <person name="Ravi A."/>
            <person name="Getino M."/>
            <person name="Pursley I."/>
            <person name="Horton D.L."/>
            <person name="Alikhan N.F."/>
            <person name="Baker D."/>
            <person name="Gharbi K."/>
            <person name="Hall N."/>
            <person name="Watson M."/>
            <person name="Adriaenssens E.M."/>
            <person name="Foster-Nyarko E."/>
            <person name="Jarju S."/>
            <person name="Secka A."/>
            <person name="Antonio M."/>
            <person name="Oren A."/>
            <person name="Chaudhuri R.R."/>
            <person name="La Ragione R."/>
            <person name="Hildebrand F."/>
            <person name="Pallen M.J."/>
        </authorList>
    </citation>
    <scope>NUCLEOTIDE SEQUENCE</scope>
    <source>
        <strain evidence="2">17213</strain>
    </source>
</reference>
<dbReference type="AlphaFoldDB" id="A0A9D9GSK7"/>
<dbReference type="InterPro" id="IPR005546">
    <property type="entry name" value="Autotransporte_beta"/>
</dbReference>
<organism evidence="2 3">
    <name type="scientific">Candidatus Avisuccinivibrio stercorigallinarum</name>
    <dbReference type="NCBI Taxonomy" id="2840704"/>
    <lineage>
        <taxon>Bacteria</taxon>
        <taxon>Pseudomonadati</taxon>
        <taxon>Pseudomonadota</taxon>
        <taxon>Gammaproteobacteria</taxon>
        <taxon>Aeromonadales</taxon>
        <taxon>Succinivibrionaceae</taxon>
        <taxon>Succinivibrionaceae incertae sedis</taxon>
        <taxon>Candidatus Avisuccinivibrio</taxon>
    </lineage>
</organism>
<protein>
    <submittedName>
        <fullName evidence="2">Autotransporter outer membrane beta-barrel domain-containing protein</fullName>
    </submittedName>
</protein>
<dbReference type="EMBL" id="JADINH010000034">
    <property type="protein sequence ID" value="MBO8415161.1"/>
    <property type="molecule type" value="Genomic_DNA"/>
</dbReference>
<dbReference type="SMART" id="SM00869">
    <property type="entry name" value="Autotransporter"/>
    <property type="match status" value="1"/>
</dbReference>
<accession>A0A9D9GSK7</accession>
<evidence type="ECO:0000259" key="1">
    <source>
        <dbReference type="PROSITE" id="PS51208"/>
    </source>
</evidence>
<dbReference type="Pfam" id="PF03797">
    <property type="entry name" value="Autotransporter"/>
    <property type="match status" value="1"/>
</dbReference>
<comment type="caution">
    <text evidence="2">The sequence shown here is derived from an EMBL/GenBank/DDBJ whole genome shotgun (WGS) entry which is preliminary data.</text>
</comment>
<dbReference type="Gene3D" id="2.40.128.130">
    <property type="entry name" value="Autotransporter beta-domain"/>
    <property type="match status" value="1"/>
</dbReference>
<dbReference type="PROSITE" id="PS51208">
    <property type="entry name" value="AUTOTRANSPORTER"/>
    <property type="match status" value="1"/>
</dbReference>
<dbReference type="InterPro" id="IPR036709">
    <property type="entry name" value="Autotransporte_beta_dom_sf"/>
</dbReference>
<dbReference type="Proteomes" id="UP000823631">
    <property type="component" value="Unassembled WGS sequence"/>
</dbReference>
<evidence type="ECO:0000313" key="3">
    <source>
        <dbReference type="Proteomes" id="UP000823631"/>
    </source>
</evidence>
<feature type="domain" description="Autotransporter" evidence="1">
    <location>
        <begin position="599"/>
        <end position="881"/>
    </location>
</feature>
<proteinExistence type="predicted"/>
<reference evidence="2" key="1">
    <citation type="submission" date="2020-10" db="EMBL/GenBank/DDBJ databases">
        <authorList>
            <person name="Gilroy R."/>
        </authorList>
    </citation>
    <scope>NUCLEOTIDE SEQUENCE</scope>
    <source>
        <strain evidence="2">17213</strain>
    </source>
</reference>
<dbReference type="SUPFAM" id="SSF103515">
    <property type="entry name" value="Autotransporter"/>
    <property type="match status" value="1"/>
</dbReference>
<evidence type="ECO:0000313" key="2">
    <source>
        <dbReference type="EMBL" id="MBO8415161.1"/>
    </source>
</evidence>
<gene>
    <name evidence="2" type="ORF">IAB19_02125</name>
</gene>
<sequence>MFNVGYSIKSEVYFKGEHVSEVLADSGLSGIPIDGWEVYDVDEAGNPTETLLDLSHLELERSMMSHQAYRNYTFFMEAELALLQDLGYQLDRRNFYGYSVYGDNQTLVNEHPFFERNADGTAYLAGAANTTTLGTGLHVYGKHNQITQAAPLLACGTAAVGIRVDGTDNHIIIPESTEIHADGSYGTGILFAYGMEHELQLDGTVTALGQDGVALRFDFGHNLLSDKPEDGGGYRGSYIWQHYYAEDTLFKEDGAVNNFDTETGFDLNLHGPLADKVTISGSIAGKQAAIYISENALVGGINFTSGAAVSGDIISLWDPENPLIDQYVQDHRDDFDLYTKLNFGAAADTASAAADDDFSMTLWGSIKGYESLQTRLLGGALTVSGYIDAYSLENDGALTVLSQDDDGYSIRLQQALTLAADSALNLAFDTESTTLKVKAQDIALDGTLGLTALPDFYQNNQSLEVAVSFDGAAVNGSFADFMVQSLNSPVLDFALQSPDNLQSGVFEITASRSQDAYAQFADDKTSSETGYALYALADAAAPGCSELFAVLDFSDGSTIGRALHSLSPEAYDEAVFASLQDKLSLGRRIFERQLSRFDFRESGSYAYAEVYGSELNTGRSDFKLESSGAGIIAGVDFKQSRALTLGLDLSLSALDADLNGVHSAQYEETSALAGFNLLYRPEAAGFYLASSVHAGMLQGKMKRSLQAGTFYSKASADWCAFTGSAQLGGYNFNLKTTDSEFNLGPFVLLQYAAENRPYLTESGSAALKLEDGWYDSLPVTAGLSLAVRTLTDEEVALTLSVRGGYYHELLDRTDSTTAAFKGSSYTFASSSTRPDWEGLIGELSVGAVFPGGFSASLNLSAQGFLDDAHSVGAGLELAYRF</sequence>